<evidence type="ECO:0000313" key="6">
    <source>
        <dbReference type="EMBL" id="KAF1980921.1"/>
    </source>
</evidence>
<protein>
    <submittedName>
        <fullName evidence="6">RhoGAP-domain-containing protein</fullName>
    </submittedName>
</protein>
<dbReference type="Pfam" id="PF00620">
    <property type="entry name" value="RhoGAP"/>
    <property type="match status" value="1"/>
</dbReference>
<dbReference type="InterPro" id="IPR050729">
    <property type="entry name" value="Rho-GAP"/>
</dbReference>
<feature type="region of interest" description="Disordered" evidence="3">
    <location>
        <begin position="331"/>
        <end position="465"/>
    </location>
</feature>
<feature type="domain" description="Rho-GAP" evidence="4">
    <location>
        <begin position="471"/>
        <end position="660"/>
    </location>
</feature>
<dbReference type="Pfam" id="PF00611">
    <property type="entry name" value="FCH"/>
    <property type="match status" value="1"/>
</dbReference>
<keyword evidence="2" id="KW-0175">Coiled coil</keyword>
<sequence>MDPKTNTSSPVEAPNGSDNGLPFDGDVSKPLPAEAPGAPPAPPSKTVDPAIAEAVEGVLYSDIGVTTLLNCLKQSIASAKDFATFLKKRSAVEDEHARELKKLCRITADNVASRESRGGSYARSFNEVNAIHEKMAENGSQFAISLHQMHEDIMDLSHNMERGRKQWKQTGLTAEKRFSDAETAMEKAKAKYDSLAEDYDGVRTGDKSVRHFGLRGPKSAAQQEESLLAKLQGADQDYNAKVQNAQSVRQTLVSTERPQAIKALQVLIAECDSALTLQLQKFAAFNEKLLLGNGILVSPLQDGEPKQRSLRDIIAQVDNDKDLNEHLLAEKSKVPHRKPEIKYEKHPTLTPVQHIPPSTNLLSQQQNQSPLTSQQSQPLITQFPVQQAPPPPQQQQQPPPQFPIPPAQQPSPMQQQPPPSRGGMGSSQGQPPYPVSNERPFGSGIPPVANSSKPPRSRDGELPPIRPVFGVNLDDLFRRDQSPVPMVVYQCIQAVDLFGLDVEGIYRIPGTSSHITRLKSLFDHDASKVDFRNPEAFFHDVNSVAGLCKQFFRDLPDPLLTTEHYGEFIDAARVEDETIRRDSVHAIINALPDPNYATLRALVLHLNRVAEHFQTNRMSTSNLAICFAPTLMGPHRGPLADAALQARVLDTILQNTYQIFDED</sequence>
<evidence type="ECO:0000256" key="1">
    <source>
        <dbReference type="ARBA" id="ARBA00022468"/>
    </source>
</evidence>
<dbReference type="InterPro" id="IPR027267">
    <property type="entry name" value="AH/BAR_dom_sf"/>
</dbReference>
<evidence type="ECO:0000313" key="7">
    <source>
        <dbReference type="Proteomes" id="UP000800041"/>
    </source>
</evidence>
<evidence type="ECO:0000256" key="3">
    <source>
        <dbReference type="SAM" id="MobiDB-lite"/>
    </source>
</evidence>
<dbReference type="CDD" id="cd07652">
    <property type="entry name" value="F-BAR_Rgd1"/>
    <property type="match status" value="1"/>
</dbReference>
<evidence type="ECO:0000259" key="4">
    <source>
        <dbReference type="PROSITE" id="PS50238"/>
    </source>
</evidence>
<dbReference type="Proteomes" id="UP000800041">
    <property type="component" value="Unassembled WGS sequence"/>
</dbReference>
<dbReference type="SMART" id="SM00055">
    <property type="entry name" value="FCH"/>
    <property type="match status" value="1"/>
</dbReference>
<feature type="domain" description="F-BAR" evidence="5">
    <location>
        <begin position="53"/>
        <end position="322"/>
    </location>
</feature>
<dbReference type="SMART" id="SM00324">
    <property type="entry name" value="RhoGAP"/>
    <property type="match status" value="1"/>
</dbReference>
<dbReference type="GO" id="GO:0005938">
    <property type="term" value="C:cell cortex"/>
    <property type="evidence" value="ECO:0007669"/>
    <property type="project" value="UniProtKB-ARBA"/>
</dbReference>
<dbReference type="SUPFAM" id="SSF48350">
    <property type="entry name" value="GTPase activation domain, GAP"/>
    <property type="match status" value="1"/>
</dbReference>
<dbReference type="Gene3D" id="1.20.1270.60">
    <property type="entry name" value="Arfaptin homology (AH) domain/BAR domain"/>
    <property type="match status" value="1"/>
</dbReference>
<dbReference type="PANTHER" id="PTHR23176">
    <property type="entry name" value="RHO/RAC/CDC GTPASE-ACTIVATING PROTEIN"/>
    <property type="match status" value="1"/>
</dbReference>
<dbReference type="AlphaFoldDB" id="A0A6G1GJ34"/>
<keyword evidence="7" id="KW-1185">Reference proteome</keyword>
<dbReference type="PANTHER" id="PTHR23176:SF136">
    <property type="entry name" value="RHO GTPASE ACTIVATOR (RGD1)"/>
    <property type="match status" value="1"/>
</dbReference>
<dbReference type="PROSITE" id="PS51741">
    <property type="entry name" value="F_BAR"/>
    <property type="match status" value="1"/>
</dbReference>
<evidence type="ECO:0000256" key="2">
    <source>
        <dbReference type="PROSITE-ProRule" id="PRU01077"/>
    </source>
</evidence>
<dbReference type="InterPro" id="IPR000198">
    <property type="entry name" value="RhoGAP_dom"/>
</dbReference>
<dbReference type="SUPFAM" id="SSF103657">
    <property type="entry name" value="BAR/IMD domain-like"/>
    <property type="match status" value="1"/>
</dbReference>
<dbReference type="GO" id="GO:0007165">
    <property type="term" value="P:signal transduction"/>
    <property type="evidence" value="ECO:0007669"/>
    <property type="project" value="InterPro"/>
</dbReference>
<dbReference type="InterPro" id="IPR031160">
    <property type="entry name" value="F_BAR_dom"/>
</dbReference>
<keyword evidence="1" id="KW-0343">GTPase activation</keyword>
<dbReference type="Gene3D" id="1.10.555.10">
    <property type="entry name" value="Rho GTPase activation protein"/>
    <property type="match status" value="1"/>
</dbReference>
<dbReference type="FunFam" id="1.20.1270.60:FF:000063">
    <property type="entry name" value="Rho GTPase activator"/>
    <property type="match status" value="1"/>
</dbReference>
<gene>
    <name evidence="6" type="ORF">K402DRAFT_399017</name>
</gene>
<proteinExistence type="predicted"/>
<name>A0A6G1GJ34_9PEZI</name>
<evidence type="ECO:0000259" key="5">
    <source>
        <dbReference type="PROSITE" id="PS51741"/>
    </source>
</evidence>
<dbReference type="GO" id="GO:0005096">
    <property type="term" value="F:GTPase activator activity"/>
    <property type="evidence" value="ECO:0007669"/>
    <property type="project" value="UniProtKB-KW"/>
</dbReference>
<dbReference type="InterPro" id="IPR008936">
    <property type="entry name" value="Rho_GTPase_activation_prot"/>
</dbReference>
<dbReference type="InterPro" id="IPR001060">
    <property type="entry name" value="FCH_dom"/>
</dbReference>
<feature type="compositionally biased region" description="Pro residues" evidence="3">
    <location>
        <begin position="387"/>
        <end position="420"/>
    </location>
</feature>
<organism evidence="6 7">
    <name type="scientific">Aulographum hederae CBS 113979</name>
    <dbReference type="NCBI Taxonomy" id="1176131"/>
    <lineage>
        <taxon>Eukaryota</taxon>
        <taxon>Fungi</taxon>
        <taxon>Dikarya</taxon>
        <taxon>Ascomycota</taxon>
        <taxon>Pezizomycotina</taxon>
        <taxon>Dothideomycetes</taxon>
        <taxon>Pleosporomycetidae</taxon>
        <taxon>Aulographales</taxon>
        <taxon>Aulographaceae</taxon>
    </lineage>
</organism>
<feature type="compositionally biased region" description="Polar residues" evidence="3">
    <location>
        <begin position="1"/>
        <end position="10"/>
    </location>
</feature>
<reference evidence="6" key="1">
    <citation type="journal article" date="2020" name="Stud. Mycol.">
        <title>101 Dothideomycetes genomes: a test case for predicting lifestyles and emergence of pathogens.</title>
        <authorList>
            <person name="Haridas S."/>
            <person name="Albert R."/>
            <person name="Binder M."/>
            <person name="Bloem J."/>
            <person name="Labutti K."/>
            <person name="Salamov A."/>
            <person name="Andreopoulos B."/>
            <person name="Baker S."/>
            <person name="Barry K."/>
            <person name="Bills G."/>
            <person name="Bluhm B."/>
            <person name="Cannon C."/>
            <person name="Castanera R."/>
            <person name="Culley D."/>
            <person name="Daum C."/>
            <person name="Ezra D."/>
            <person name="Gonzalez J."/>
            <person name="Henrissat B."/>
            <person name="Kuo A."/>
            <person name="Liang C."/>
            <person name="Lipzen A."/>
            <person name="Lutzoni F."/>
            <person name="Magnuson J."/>
            <person name="Mondo S."/>
            <person name="Nolan M."/>
            <person name="Ohm R."/>
            <person name="Pangilinan J."/>
            <person name="Park H.-J."/>
            <person name="Ramirez L."/>
            <person name="Alfaro M."/>
            <person name="Sun H."/>
            <person name="Tritt A."/>
            <person name="Yoshinaga Y."/>
            <person name="Zwiers L.-H."/>
            <person name="Turgeon B."/>
            <person name="Goodwin S."/>
            <person name="Spatafora J."/>
            <person name="Crous P."/>
            <person name="Grigoriev I."/>
        </authorList>
    </citation>
    <scope>NUCLEOTIDE SEQUENCE</scope>
    <source>
        <strain evidence="6">CBS 113979</strain>
    </source>
</reference>
<dbReference type="EMBL" id="ML977214">
    <property type="protein sequence ID" value="KAF1980921.1"/>
    <property type="molecule type" value="Genomic_DNA"/>
</dbReference>
<accession>A0A6G1GJ34</accession>
<dbReference type="OrthoDB" id="437889at2759"/>
<feature type="compositionally biased region" description="Low complexity" evidence="3">
    <location>
        <begin position="358"/>
        <end position="386"/>
    </location>
</feature>
<feature type="region of interest" description="Disordered" evidence="3">
    <location>
        <begin position="1"/>
        <end position="47"/>
    </location>
</feature>
<dbReference type="PROSITE" id="PS50238">
    <property type="entry name" value="RHOGAP"/>
    <property type="match status" value="1"/>
</dbReference>
<feature type="compositionally biased region" description="Basic and acidic residues" evidence="3">
    <location>
        <begin position="331"/>
        <end position="347"/>
    </location>
</feature>